<dbReference type="InterPro" id="IPR036291">
    <property type="entry name" value="NAD(P)-bd_dom_sf"/>
</dbReference>
<evidence type="ECO:0000256" key="1">
    <source>
        <dbReference type="ARBA" id="ARBA00006484"/>
    </source>
</evidence>
<evidence type="ECO:0000256" key="2">
    <source>
        <dbReference type="ARBA" id="ARBA00023002"/>
    </source>
</evidence>
<proteinExistence type="inferred from homology"/>
<dbReference type="PROSITE" id="PS00061">
    <property type="entry name" value="ADH_SHORT"/>
    <property type="match status" value="1"/>
</dbReference>
<dbReference type="Pfam" id="PF13561">
    <property type="entry name" value="adh_short_C2"/>
    <property type="match status" value="1"/>
</dbReference>
<dbReference type="SUPFAM" id="SSF51735">
    <property type="entry name" value="NAD(P)-binding Rossmann-fold domains"/>
    <property type="match status" value="1"/>
</dbReference>
<dbReference type="PRINTS" id="PR00080">
    <property type="entry name" value="SDRFAMILY"/>
</dbReference>
<dbReference type="AlphaFoldDB" id="A0A1C5G4I8"/>
<dbReference type="FunFam" id="3.40.50.720:FF:000084">
    <property type="entry name" value="Short-chain dehydrogenase reductase"/>
    <property type="match status" value="1"/>
</dbReference>
<accession>A0A1C5G4I8</accession>
<dbReference type="GO" id="GO:0016616">
    <property type="term" value="F:oxidoreductase activity, acting on the CH-OH group of donors, NAD or NADP as acceptor"/>
    <property type="evidence" value="ECO:0007669"/>
    <property type="project" value="TreeGrafter"/>
</dbReference>
<keyword evidence="4" id="KW-1185">Reference proteome</keyword>
<reference evidence="3 4" key="1">
    <citation type="submission" date="2016-06" db="EMBL/GenBank/DDBJ databases">
        <authorList>
            <person name="Kjaerup R.B."/>
            <person name="Dalgaard T.S."/>
            <person name="Juul-Madsen H.R."/>
        </authorList>
    </citation>
    <scope>NUCLEOTIDE SEQUENCE [LARGE SCALE GENOMIC DNA]</scope>
    <source>
        <strain evidence="3 4">DSM 43913</strain>
    </source>
</reference>
<dbReference type="PANTHER" id="PTHR42760">
    <property type="entry name" value="SHORT-CHAIN DEHYDROGENASES/REDUCTASES FAMILY MEMBER"/>
    <property type="match status" value="1"/>
</dbReference>
<protein>
    <submittedName>
        <fullName evidence="3">NAD(P)-dependent dehydrogenase, short-chain alcohol dehydrogenase family</fullName>
    </submittedName>
</protein>
<dbReference type="InterPro" id="IPR020904">
    <property type="entry name" value="Sc_DH/Rdtase_CS"/>
</dbReference>
<evidence type="ECO:0000313" key="3">
    <source>
        <dbReference type="EMBL" id="SCG14754.1"/>
    </source>
</evidence>
<comment type="similarity">
    <text evidence="1">Belongs to the short-chain dehydrogenases/reductases (SDR) family.</text>
</comment>
<gene>
    <name evidence="3" type="ORF">GA0070610_0969</name>
</gene>
<name>A0A1C5G4I8_MICEH</name>
<dbReference type="EMBL" id="LT607733">
    <property type="protein sequence ID" value="SCG14754.1"/>
    <property type="molecule type" value="Genomic_DNA"/>
</dbReference>
<dbReference type="Proteomes" id="UP000198251">
    <property type="component" value="Chromosome I"/>
</dbReference>
<sequence>MMAGVTSRAVLVTGASRGIGRAVATAFAAGGDRVAIHHRDSAELAEGLRAELPGEGHVVVRADLTDPDAVRAMVDEAADLLGGLDVLVNNAGVYGGRDAPHPVFGASYEQWRAQWRQVLETNLTGAGNVIWCAAQHMRDRGGRIVNVSSRGAFRGEPEQPAYGASKAGLNALGQSLAVALAPYGITVATVAPGFVETDMTTGHLSGERGAAIRAQSPFNRVARPEEIAAAVHWLASPQAEWASGTIVDLNGASYLRS</sequence>
<dbReference type="Gene3D" id="3.40.50.720">
    <property type="entry name" value="NAD(P)-binding Rossmann-like Domain"/>
    <property type="match status" value="1"/>
</dbReference>
<keyword evidence="2" id="KW-0560">Oxidoreductase</keyword>
<dbReference type="CDD" id="cd05233">
    <property type="entry name" value="SDR_c"/>
    <property type="match status" value="1"/>
</dbReference>
<dbReference type="InterPro" id="IPR002347">
    <property type="entry name" value="SDR_fam"/>
</dbReference>
<dbReference type="PANTHER" id="PTHR42760:SF40">
    <property type="entry name" value="3-OXOACYL-[ACYL-CARRIER-PROTEIN] REDUCTASE, CHLOROPLASTIC"/>
    <property type="match status" value="1"/>
</dbReference>
<organism evidence="3 4">
    <name type="scientific">Micromonospora echinofusca</name>
    <dbReference type="NCBI Taxonomy" id="47858"/>
    <lineage>
        <taxon>Bacteria</taxon>
        <taxon>Bacillati</taxon>
        <taxon>Actinomycetota</taxon>
        <taxon>Actinomycetes</taxon>
        <taxon>Micromonosporales</taxon>
        <taxon>Micromonosporaceae</taxon>
        <taxon>Micromonospora</taxon>
    </lineage>
</organism>
<evidence type="ECO:0000313" key="4">
    <source>
        <dbReference type="Proteomes" id="UP000198251"/>
    </source>
</evidence>
<dbReference type="PRINTS" id="PR00081">
    <property type="entry name" value="GDHRDH"/>
</dbReference>
<dbReference type="GO" id="GO:0030497">
    <property type="term" value="P:fatty acid elongation"/>
    <property type="evidence" value="ECO:0007669"/>
    <property type="project" value="TreeGrafter"/>
</dbReference>